<protein>
    <submittedName>
        <fullName evidence="2">Uncharacterized protein LOC105036053</fullName>
    </submittedName>
</protein>
<name>A0A6I9QL27_ELAGV</name>
<dbReference type="RefSeq" id="XP_010910090.1">
    <property type="nucleotide sequence ID" value="XM_010911788.2"/>
</dbReference>
<evidence type="ECO:0000313" key="1">
    <source>
        <dbReference type="Proteomes" id="UP000504607"/>
    </source>
</evidence>
<sequence>MDRHVTYVDKHQDKGSIPVTLLHLRLYIHLCLYIELCSSQSFEAQKSLDRLLLPPLHKWIPQELKKHNLHQGTQLLQRRPRSSDAVPVPRREARKVSLKDVLLRFVVVGYVKLAAYNEWRLIRRGMDDKTIIYGWCEYNIVLLQWIVNLM</sequence>
<keyword evidence="1" id="KW-1185">Reference proteome</keyword>
<organism evidence="1 2">
    <name type="scientific">Elaeis guineensis var. tenera</name>
    <name type="common">Oil palm</name>
    <dbReference type="NCBI Taxonomy" id="51953"/>
    <lineage>
        <taxon>Eukaryota</taxon>
        <taxon>Viridiplantae</taxon>
        <taxon>Streptophyta</taxon>
        <taxon>Embryophyta</taxon>
        <taxon>Tracheophyta</taxon>
        <taxon>Spermatophyta</taxon>
        <taxon>Magnoliopsida</taxon>
        <taxon>Liliopsida</taxon>
        <taxon>Arecaceae</taxon>
        <taxon>Arecoideae</taxon>
        <taxon>Cocoseae</taxon>
        <taxon>Elaeidinae</taxon>
        <taxon>Elaeis</taxon>
    </lineage>
</organism>
<accession>A0A6I9QL27</accession>
<reference evidence="2" key="1">
    <citation type="submission" date="2025-08" db="UniProtKB">
        <authorList>
            <consortium name="RefSeq"/>
        </authorList>
    </citation>
    <scope>IDENTIFICATION</scope>
</reference>
<proteinExistence type="predicted"/>
<dbReference type="InParanoid" id="A0A6I9QL27"/>
<evidence type="ECO:0000313" key="2">
    <source>
        <dbReference type="RefSeq" id="XP_010910090.1"/>
    </source>
</evidence>
<dbReference type="AlphaFoldDB" id="A0A6I9QL27"/>
<dbReference type="Proteomes" id="UP000504607">
    <property type="component" value="Unplaced"/>
</dbReference>
<gene>
    <name evidence="2" type="primary">LOC105036053</name>
</gene>